<reference evidence="1 2" key="1">
    <citation type="submission" date="2014-04" db="EMBL/GenBank/DDBJ databases">
        <authorList>
            <consortium name="DOE Joint Genome Institute"/>
            <person name="Kuo A."/>
            <person name="Tarkka M."/>
            <person name="Buscot F."/>
            <person name="Kohler A."/>
            <person name="Nagy L.G."/>
            <person name="Floudas D."/>
            <person name="Copeland A."/>
            <person name="Barry K.W."/>
            <person name="Cichocki N."/>
            <person name="Veneault-Fourrey C."/>
            <person name="LaButti K."/>
            <person name="Lindquist E.A."/>
            <person name="Lipzen A."/>
            <person name="Lundell T."/>
            <person name="Morin E."/>
            <person name="Murat C."/>
            <person name="Sun H."/>
            <person name="Tunlid A."/>
            <person name="Henrissat B."/>
            <person name="Grigoriev I.V."/>
            <person name="Hibbett D.S."/>
            <person name="Martin F."/>
            <person name="Nordberg H.P."/>
            <person name="Cantor M.N."/>
            <person name="Hua S.X."/>
        </authorList>
    </citation>
    <scope>NUCLEOTIDE SEQUENCE [LARGE SCALE GENOMIC DNA]</scope>
    <source>
        <strain evidence="1 2">F 1598</strain>
    </source>
</reference>
<evidence type="ECO:0000313" key="1">
    <source>
        <dbReference type="EMBL" id="KIM76255.1"/>
    </source>
</evidence>
<dbReference type="InParanoid" id="A0A0C3EUR5"/>
<gene>
    <name evidence="1" type="ORF">PILCRDRAFT_91664</name>
</gene>
<keyword evidence="2" id="KW-1185">Reference proteome</keyword>
<protein>
    <submittedName>
        <fullName evidence="1">Uncharacterized protein</fullName>
    </submittedName>
</protein>
<accession>A0A0C3EUR5</accession>
<proteinExistence type="predicted"/>
<name>A0A0C3EUR5_PILCF</name>
<organism evidence="1 2">
    <name type="scientific">Piloderma croceum (strain F 1598)</name>
    <dbReference type="NCBI Taxonomy" id="765440"/>
    <lineage>
        <taxon>Eukaryota</taxon>
        <taxon>Fungi</taxon>
        <taxon>Dikarya</taxon>
        <taxon>Basidiomycota</taxon>
        <taxon>Agaricomycotina</taxon>
        <taxon>Agaricomycetes</taxon>
        <taxon>Agaricomycetidae</taxon>
        <taxon>Atheliales</taxon>
        <taxon>Atheliaceae</taxon>
        <taxon>Piloderma</taxon>
    </lineage>
</organism>
<dbReference type="Proteomes" id="UP000054166">
    <property type="component" value="Unassembled WGS sequence"/>
</dbReference>
<dbReference type="AlphaFoldDB" id="A0A0C3EUR5"/>
<evidence type="ECO:0000313" key="2">
    <source>
        <dbReference type="Proteomes" id="UP000054166"/>
    </source>
</evidence>
<sequence length="265" mass="29981">MAPLSPKSFIMLHIPVQHTQGPTLISQSDHDEPDSTLPPQLILHLWSSGFSLTHRLLRAQRYDTINARPVTQSFKVTASQSNILIWLFKSRKHIFFNADMCSLTFNYENAANDSWGIASFIIDASVFYHRTPTFPCTWESAQKTACIAMFIEMGVMDWKKLAQQDPNMSRTSFYLIVHLGTLCTDANCQLGTITDGYQSTVINYTKSRPEHGTFIVNVVTKPIRAIITLFIYHIGCRSKLCTFNEPASLVPCRGAIYQLVKHAME</sequence>
<dbReference type="HOGENOM" id="CLU_1050173_0_0_1"/>
<reference evidence="2" key="2">
    <citation type="submission" date="2015-01" db="EMBL/GenBank/DDBJ databases">
        <title>Evolutionary Origins and Diversification of the Mycorrhizal Mutualists.</title>
        <authorList>
            <consortium name="DOE Joint Genome Institute"/>
            <consortium name="Mycorrhizal Genomics Consortium"/>
            <person name="Kohler A."/>
            <person name="Kuo A."/>
            <person name="Nagy L.G."/>
            <person name="Floudas D."/>
            <person name="Copeland A."/>
            <person name="Barry K.W."/>
            <person name="Cichocki N."/>
            <person name="Veneault-Fourrey C."/>
            <person name="LaButti K."/>
            <person name="Lindquist E.A."/>
            <person name="Lipzen A."/>
            <person name="Lundell T."/>
            <person name="Morin E."/>
            <person name="Murat C."/>
            <person name="Riley R."/>
            <person name="Ohm R."/>
            <person name="Sun H."/>
            <person name="Tunlid A."/>
            <person name="Henrissat B."/>
            <person name="Grigoriev I.V."/>
            <person name="Hibbett D.S."/>
            <person name="Martin F."/>
        </authorList>
    </citation>
    <scope>NUCLEOTIDE SEQUENCE [LARGE SCALE GENOMIC DNA]</scope>
    <source>
        <strain evidence="2">F 1598</strain>
    </source>
</reference>
<dbReference type="EMBL" id="KN833036">
    <property type="protein sequence ID" value="KIM76255.1"/>
    <property type="molecule type" value="Genomic_DNA"/>
</dbReference>